<feature type="region of interest" description="Disordered" evidence="5">
    <location>
        <begin position="219"/>
        <end position="272"/>
    </location>
</feature>
<feature type="region of interest" description="Disordered" evidence="5">
    <location>
        <begin position="574"/>
        <end position="645"/>
    </location>
</feature>
<keyword evidence="2 4" id="KW-0195">Cyclin</keyword>
<keyword evidence="3" id="KW-0131">Cell cycle</keyword>
<feature type="compositionally biased region" description="Basic residues" evidence="5">
    <location>
        <begin position="182"/>
        <end position="192"/>
    </location>
</feature>
<dbReference type="GO" id="GO:0051301">
    <property type="term" value="P:cell division"/>
    <property type="evidence" value="ECO:0007669"/>
    <property type="project" value="UniProtKB-KW"/>
</dbReference>
<dbReference type="FunFam" id="1.10.472.10:FF:000001">
    <property type="entry name" value="G2/mitotic-specific cyclin"/>
    <property type="match status" value="1"/>
</dbReference>
<dbReference type="InterPro" id="IPR039361">
    <property type="entry name" value="Cyclin"/>
</dbReference>
<feature type="domain" description="Cyclin C-terminal" evidence="7">
    <location>
        <begin position="413"/>
        <end position="549"/>
    </location>
</feature>
<evidence type="ECO:0000259" key="6">
    <source>
        <dbReference type="SMART" id="SM00385"/>
    </source>
</evidence>
<feature type="compositionally biased region" description="Low complexity" evidence="5">
    <location>
        <begin position="249"/>
        <end position="260"/>
    </location>
</feature>
<dbReference type="STRING" id="200324.A0A2N5T673"/>
<gene>
    <name evidence="8" type="ORF">PCANC_11271</name>
</gene>
<evidence type="ECO:0000313" key="9">
    <source>
        <dbReference type="Proteomes" id="UP000235388"/>
    </source>
</evidence>
<feature type="compositionally biased region" description="Acidic residues" evidence="5">
    <location>
        <begin position="263"/>
        <end position="272"/>
    </location>
</feature>
<feature type="domain" description="Cyclin-like" evidence="6">
    <location>
        <begin position="320"/>
        <end position="404"/>
    </location>
</feature>
<dbReference type="InterPro" id="IPR013763">
    <property type="entry name" value="Cyclin-like_dom"/>
</dbReference>
<keyword evidence="9" id="KW-1185">Reference proteome</keyword>
<comment type="caution">
    <text evidence="8">The sequence shown here is derived from an EMBL/GenBank/DDBJ whole genome shotgun (WGS) entry which is preliminary data.</text>
</comment>
<comment type="similarity">
    <text evidence="4">Belongs to the cyclin family.</text>
</comment>
<dbReference type="InterPro" id="IPR036915">
    <property type="entry name" value="Cyclin-like_sf"/>
</dbReference>
<evidence type="ECO:0000313" key="8">
    <source>
        <dbReference type="EMBL" id="PLW20984.1"/>
    </source>
</evidence>
<keyword evidence="1" id="KW-0132">Cell division</keyword>
<dbReference type="OrthoDB" id="5590282at2759"/>
<dbReference type="CDD" id="cd20568">
    <property type="entry name" value="CYCLIN_CLBs_yeast_rpt1"/>
    <property type="match status" value="1"/>
</dbReference>
<dbReference type="PROSITE" id="PS00292">
    <property type="entry name" value="CYCLINS"/>
    <property type="match status" value="1"/>
</dbReference>
<organism evidence="8 9">
    <name type="scientific">Puccinia coronata f. sp. avenae</name>
    <dbReference type="NCBI Taxonomy" id="200324"/>
    <lineage>
        <taxon>Eukaryota</taxon>
        <taxon>Fungi</taxon>
        <taxon>Dikarya</taxon>
        <taxon>Basidiomycota</taxon>
        <taxon>Pucciniomycotina</taxon>
        <taxon>Pucciniomycetes</taxon>
        <taxon>Pucciniales</taxon>
        <taxon>Pucciniaceae</taxon>
        <taxon>Puccinia</taxon>
    </lineage>
</organism>
<sequence length="645" mass="72125">MAPPTRHSSRLGGVALAAACKEDENAGANLIGRQPAGKALRGRKDLASANGPTKSLTINSKASSVSTTNARKRILDDRTNNVKTTSTATSANLKQTTKAAPLTRKTSNAATKKPLMVLDEVKPTEALPKRAIKPIKKESSTRPVTRKASATDAHQNADMGQYAGPSGQIKVATSKVPAGSHAQRRPALRQHKAAPSNSAENGLLDAPYDAGHVAKKVRTSEPDEILKENQPEPHAAKDKLVKKETSRGAKSQPAPAPQKAVEQDWDDLDDGDEEDPLMVREYVTEIYHYMRELELETLPASDYMLRQSELTWKMRGVLVDWIIEVHSKFRLLPETLYLAINLMDRFLTKRSVALIKFQLVGVTALFLASKYEEVICPSVTNFLYMTDGGYDCDEILKAETYMLEMLKWDLRYPNPLNFLRRVSKADNYDIQSRTFAKYFMEISIIDYRMVATPPSLLAAASIWLARKLLGRGAWDANLRHYSGYDQAEILPIAQTMLDYILRSGCKNLGMGLDPTFVVQAGYEGGNEHLNLFKKYATRKFFRVSEIVRDWAVDRYTFETPTGYEWDKLEEWTSSKTAKKRGGGTAAPGGSTSTSHRPARLAQDYYDDDHDDEEDDGQDEDEELEDELDHQLHHDLDISDTDDDDY</sequence>
<evidence type="ECO:0000256" key="5">
    <source>
        <dbReference type="SAM" id="MobiDB-lite"/>
    </source>
</evidence>
<feature type="region of interest" description="Disordered" evidence="5">
    <location>
        <begin position="134"/>
        <end position="207"/>
    </location>
</feature>
<dbReference type="SMART" id="SM01332">
    <property type="entry name" value="Cyclin_C"/>
    <property type="match status" value="1"/>
</dbReference>
<proteinExistence type="inferred from homology"/>
<reference evidence="8 9" key="1">
    <citation type="submission" date="2017-11" db="EMBL/GenBank/DDBJ databases">
        <title>De novo assembly and phasing of dikaryotic genomes from two isolates of Puccinia coronata f. sp. avenae, the causal agent of oat crown rust.</title>
        <authorList>
            <person name="Miller M.E."/>
            <person name="Zhang Y."/>
            <person name="Omidvar V."/>
            <person name="Sperschneider J."/>
            <person name="Schwessinger B."/>
            <person name="Raley C."/>
            <person name="Palmer J.M."/>
            <person name="Garnica D."/>
            <person name="Upadhyaya N."/>
            <person name="Rathjen J."/>
            <person name="Taylor J.M."/>
            <person name="Park R.F."/>
            <person name="Dodds P.N."/>
            <person name="Hirsch C.D."/>
            <person name="Kianian S.F."/>
            <person name="Figueroa M."/>
        </authorList>
    </citation>
    <scope>NUCLEOTIDE SEQUENCE [LARGE SCALE GENOMIC DNA]</scope>
    <source>
        <strain evidence="8">12NC29</strain>
    </source>
</reference>
<feature type="compositionally biased region" description="Polar residues" evidence="5">
    <location>
        <begin position="50"/>
        <end position="69"/>
    </location>
</feature>
<dbReference type="PANTHER" id="PTHR10177">
    <property type="entry name" value="CYCLINS"/>
    <property type="match status" value="1"/>
</dbReference>
<dbReference type="SMART" id="SM00385">
    <property type="entry name" value="CYCLIN"/>
    <property type="match status" value="2"/>
</dbReference>
<dbReference type="InterPro" id="IPR006671">
    <property type="entry name" value="Cyclin_N"/>
</dbReference>
<evidence type="ECO:0000256" key="2">
    <source>
        <dbReference type="ARBA" id="ARBA00023127"/>
    </source>
</evidence>
<evidence type="ECO:0000256" key="1">
    <source>
        <dbReference type="ARBA" id="ARBA00022618"/>
    </source>
</evidence>
<feature type="region of interest" description="Disordered" evidence="5">
    <location>
        <begin position="34"/>
        <end position="69"/>
    </location>
</feature>
<dbReference type="SUPFAM" id="SSF47954">
    <property type="entry name" value="Cyclin-like"/>
    <property type="match status" value="2"/>
</dbReference>
<evidence type="ECO:0000256" key="4">
    <source>
        <dbReference type="RuleBase" id="RU000383"/>
    </source>
</evidence>
<dbReference type="InterPro" id="IPR004367">
    <property type="entry name" value="Cyclin_C-dom"/>
</dbReference>
<accession>A0A2N5T673</accession>
<protein>
    <submittedName>
        <fullName evidence="8">Uncharacterized protein</fullName>
    </submittedName>
</protein>
<feature type="compositionally biased region" description="Basic and acidic residues" evidence="5">
    <location>
        <begin position="219"/>
        <end position="247"/>
    </location>
</feature>
<feature type="domain" description="Cyclin-like" evidence="6">
    <location>
        <begin position="417"/>
        <end position="498"/>
    </location>
</feature>
<dbReference type="InterPro" id="IPR048258">
    <property type="entry name" value="Cyclins_cyclin-box"/>
</dbReference>
<dbReference type="CDD" id="cd20512">
    <property type="entry name" value="CYCLIN_CLBs_yeast_rpt2"/>
    <property type="match status" value="1"/>
</dbReference>
<dbReference type="Gene3D" id="1.10.472.10">
    <property type="entry name" value="Cyclin-like"/>
    <property type="match status" value="2"/>
</dbReference>
<feature type="compositionally biased region" description="Acidic residues" evidence="5">
    <location>
        <begin position="604"/>
        <end position="627"/>
    </location>
</feature>
<dbReference type="Proteomes" id="UP000235388">
    <property type="component" value="Unassembled WGS sequence"/>
</dbReference>
<evidence type="ECO:0000256" key="3">
    <source>
        <dbReference type="ARBA" id="ARBA00023306"/>
    </source>
</evidence>
<dbReference type="AlphaFoldDB" id="A0A2N5T673"/>
<dbReference type="EMBL" id="PGCJ01000789">
    <property type="protein sequence ID" value="PLW20984.1"/>
    <property type="molecule type" value="Genomic_DNA"/>
</dbReference>
<dbReference type="Pfam" id="PF02984">
    <property type="entry name" value="Cyclin_C"/>
    <property type="match status" value="1"/>
</dbReference>
<evidence type="ECO:0000259" key="7">
    <source>
        <dbReference type="SMART" id="SM01332"/>
    </source>
</evidence>
<name>A0A2N5T673_9BASI</name>
<dbReference type="Pfam" id="PF00134">
    <property type="entry name" value="Cyclin_N"/>
    <property type="match status" value="1"/>
</dbReference>